<evidence type="ECO:0008006" key="4">
    <source>
        <dbReference type="Google" id="ProtNLM"/>
    </source>
</evidence>
<reference evidence="3" key="1">
    <citation type="journal article" date="2019" name="Int. J. Syst. Evol. Microbiol.">
        <title>The Global Catalogue of Microorganisms (GCM) 10K type strain sequencing project: providing services to taxonomists for standard genome sequencing and annotation.</title>
        <authorList>
            <consortium name="The Broad Institute Genomics Platform"/>
            <consortium name="The Broad Institute Genome Sequencing Center for Infectious Disease"/>
            <person name="Wu L."/>
            <person name="Ma J."/>
        </authorList>
    </citation>
    <scope>NUCLEOTIDE SEQUENCE [LARGE SCALE GENOMIC DNA]</scope>
    <source>
        <strain evidence="3">JCM 10303</strain>
    </source>
</reference>
<sequence>MLRRRRTGATTRVHRGAEHRPDERGHIDRRRAPATVDTAGQACDAVLAIEANGFRTNPQELYDAAEAGSRSSNPAIRDKAQLLAAYSAMASASIQTGGDPAQHMRQLGGMVLDLLAACRDNGHG</sequence>
<organism evidence="2 3">
    <name type="scientific">Saccharopolyspora erythraea</name>
    <name type="common">Streptomyces erythraeus</name>
    <dbReference type="NCBI Taxonomy" id="1836"/>
    <lineage>
        <taxon>Bacteria</taxon>
        <taxon>Bacillati</taxon>
        <taxon>Actinomycetota</taxon>
        <taxon>Actinomycetes</taxon>
        <taxon>Pseudonocardiales</taxon>
        <taxon>Pseudonocardiaceae</taxon>
        <taxon>Saccharopolyspora</taxon>
    </lineage>
</organism>
<accession>A0ABP3M050</accession>
<dbReference type="RefSeq" id="WP_009942795.1">
    <property type="nucleotide sequence ID" value="NZ_BAAAGS010000003.1"/>
</dbReference>
<evidence type="ECO:0000313" key="2">
    <source>
        <dbReference type="EMBL" id="GAA0510719.1"/>
    </source>
</evidence>
<evidence type="ECO:0000313" key="3">
    <source>
        <dbReference type="Proteomes" id="UP001500729"/>
    </source>
</evidence>
<comment type="caution">
    <text evidence="2">The sequence shown here is derived from an EMBL/GenBank/DDBJ whole genome shotgun (WGS) entry which is preliminary data.</text>
</comment>
<feature type="compositionally biased region" description="Basic and acidic residues" evidence="1">
    <location>
        <begin position="15"/>
        <end position="26"/>
    </location>
</feature>
<name>A0ABP3M050_SACER</name>
<protein>
    <recommendedName>
        <fullName evidence="4">TetR family transcriptional regulator</fullName>
    </recommendedName>
</protein>
<feature type="region of interest" description="Disordered" evidence="1">
    <location>
        <begin position="1"/>
        <end position="26"/>
    </location>
</feature>
<evidence type="ECO:0000256" key="1">
    <source>
        <dbReference type="SAM" id="MobiDB-lite"/>
    </source>
</evidence>
<dbReference type="EMBL" id="BAAAGS010000003">
    <property type="protein sequence ID" value="GAA0510719.1"/>
    <property type="molecule type" value="Genomic_DNA"/>
</dbReference>
<keyword evidence="3" id="KW-1185">Reference proteome</keyword>
<dbReference type="Proteomes" id="UP001500729">
    <property type="component" value="Unassembled WGS sequence"/>
</dbReference>
<proteinExistence type="predicted"/>
<gene>
    <name evidence="2" type="ORF">GCM10009533_06960</name>
</gene>